<dbReference type="GO" id="GO:0003884">
    <property type="term" value="F:D-amino-acid oxidase activity"/>
    <property type="evidence" value="ECO:0007669"/>
    <property type="project" value="InterPro"/>
</dbReference>
<keyword evidence="5" id="KW-0560">Oxidoreductase</keyword>
<dbReference type="PIRSF" id="PIRSF000189">
    <property type="entry name" value="D-aa_oxidase"/>
    <property type="match status" value="1"/>
</dbReference>
<evidence type="ECO:0000256" key="3">
    <source>
        <dbReference type="ARBA" id="ARBA00022630"/>
    </source>
</evidence>
<dbReference type="PANTHER" id="PTHR11530">
    <property type="entry name" value="D-AMINO ACID OXIDASE"/>
    <property type="match status" value="1"/>
</dbReference>
<comment type="cofactor">
    <cofactor evidence="1 6">
        <name>FAD</name>
        <dbReference type="ChEBI" id="CHEBI:57692"/>
    </cofactor>
</comment>
<name>A0A2N1JBM1_9BASI</name>
<evidence type="ECO:0000256" key="2">
    <source>
        <dbReference type="ARBA" id="ARBA00006730"/>
    </source>
</evidence>
<dbReference type="OrthoDB" id="2015447at2759"/>
<accession>A0A2N1JBM1</accession>
<dbReference type="SUPFAM" id="SSF54373">
    <property type="entry name" value="FAD-linked reductases, C-terminal domain"/>
    <property type="match status" value="1"/>
</dbReference>
<dbReference type="GO" id="GO:0005737">
    <property type="term" value="C:cytoplasm"/>
    <property type="evidence" value="ECO:0007669"/>
    <property type="project" value="TreeGrafter"/>
</dbReference>
<dbReference type="InterPro" id="IPR023209">
    <property type="entry name" value="DAO"/>
</dbReference>
<protein>
    <recommendedName>
        <fullName evidence="7">FAD dependent oxidoreductase domain-containing protein</fullName>
    </recommendedName>
</protein>
<evidence type="ECO:0000313" key="8">
    <source>
        <dbReference type="EMBL" id="PKI83943.1"/>
    </source>
</evidence>
<comment type="similarity">
    <text evidence="2">Belongs to the DAMOX/DASOX family.</text>
</comment>
<feature type="binding site" evidence="6">
    <location>
        <position position="191"/>
    </location>
    <ligand>
        <name>FAD</name>
        <dbReference type="ChEBI" id="CHEBI:57692"/>
    </ligand>
</feature>
<keyword evidence="4 6" id="KW-0274">FAD</keyword>
<reference evidence="8 9" key="1">
    <citation type="submission" date="2017-10" db="EMBL/GenBank/DDBJ databases">
        <title>A novel species of cold-tolerant Malassezia isolated from bats.</title>
        <authorList>
            <person name="Lorch J.M."/>
            <person name="Palmer J.M."/>
            <person name="Vanderwolf K.J."/>
            <person name="Schmidt K.Z."/>
            <person name="Verant M.L."/>
            <person name="Weller T.J."/>
            <person name="Blehert D.S."/>
        </authorList>
    </citation>
    <scope>NUCLEOTIDE SEQUENCE [LARGE SCALE GENOMIC DNA]</scope>
    <source>
        <strain evidence="8 9">NWHC:44797-103</strain>
    </source>
</reference>
<feature type="binding site" evidence="6">
    <location>
        <position position="311"/>
    </location>
    <ligand>
        <name>D-dopa</name>
        <dbReference type="ChEBI" id="CHEBI:149689"/>
    </ligand>
</feature>
<dbReference type="SUPFAM" id="SSF51971">
    <property type="entry name" value="Nucleotide-binding domain"/>
    <property type="match status" value="1"/>
</dbReference>
<dbReference type="Proteomes" id="UP000232875">
    <property type="component" value="Unassembled WGS sequence"/>
</dbReference>
<feature type="domain" description="FAD dependent oxidoreductase" evidence="7">
    <location>
        <begin position="6"/>
        <end position="359"/>
    </location>
</feature>
<evidence type="ECO:0000256" key="4">
    <source>
        <dbReference type="ARBA" id="ARBA00022827"/>
    </source>
</evidence>
<keyword evidence="9" id="KW-1185">Reference proteome</keyword>
<dbReference type="AlphaFoldDB" id="A0A2N1JBM1"/>
<evidence type="ECO:0000256" key="5">
    <source>
        <dbReference type="ARBA" id="ARBA00023002"/>
    </source>
</evidence>
<feature type="binding site" evidence="6">
    <location>
        <position position="240"/>
    </location>
    <ligand>
        <name>D-dopa</name>
        <dbReference type="ChEBI" id="CHEBI:149689"/>
    </ligand>
</feature>
<dbReference type="Gene3D" id="3.40.50.720">
    <property type="entry name" value="NAD(P)-binding Rossmann-like Domain"/>
    <property type="match status" value="1"/>
</dbReference>
<proteinExistence type="inferred from homology"/>
<sequence length="372" mass="40874">MAETKDVLVVGAGVLGLTCALELRKQGYRVTIVARDLPVDLSSQSFASPWAGANWLSFANTNEVERRRDAHSYKIFQQLTEVLPPHVLAFMPFAIYHSKKDDFDTYWFGQLCGGINTHDATPTALPSAPYLYEFRSLCLNVPLYLQWLVSKLEEDCSDFTAPPVRFVRAYLPSLASAASYFSDAKLIVNATGLGSQSLDDVRDPAVYPIRGQTVLVWIPQFRDSKYTKCYSSIGKHGAIYIIPRARSGEVVLGGTFDVRNTNSLLPNAAVTERILKDAVKVAPELLAQGVDPNSPDAWKSIKVLRENVGVRPAREGGARVELDQHSIQADGRTVSVIHAYGIGPAGYQASHGIASEVGQLANEWQRRSNAHL</sequence>
<dbReference type="GO" id="GO:0071949">
    <property type="term" value="F:FAD binding"/>
    <property type="evidence" value="ECO:0007669"/>
    <property type="project" value="InterPro"/>
</dbReference>
<dbReference type="EMBL" id="KZ454990">
    <property type="protein sequence ID" value="PKI83943.1"/>
    <property type="molecule type" value="Genomic_DNA"/>
</dbReference>
<dbReference type="PANTHER" id="PTHR11530:SF30">
    <property type="entry name" value="FAD DEPENDENT OXIDOREDUCTASE DOMAIN-CONTAINING PROTEIN"/>
    <property type="match status" value="1"/>
</dbReference>
<evidence type="ECO:0000256" key="1">
    <source>
        <dbReference type="ARBA" id="ARBA00001974"/>
    </source>
</evidence>
<organism evidence="8 9">
    <name type="scientific">Malassezia vespertilionis</name>
    <dbReference type="NCBI Taxonomy" id="2020962"/>
    <lineage>
        <taxon>Eukaryota</taxon>
        <taxon>Fungi</taxon>
        <taxon>Dikarya</taxon>
        <taxon>Basidiomycota</taxon>
        <taxon>Ustilaginomycotina</taxon>
        <taxon>Malasseziomycetes</taxon>
        <taxon>Malasseziales</taxon>
        <taxon>Malasseziaceae</taxon>
        <taxon>Malassezia</taxon>
    </lineage>
</organism>
<keyword evidence="3" id="KW-0285">Flavoprotein</keyword>
<dbReference type="InterPro" id="IPR006076">
    <property type="entry name" value="FAD-dep_OxRdtase"/>
</dbReference>
<dbReference type="Pfam" id="PF01266">
    <property type="entry name" value="DAO"/>
    <property type="match status" value="1"/>
</dbReference>
<dbReference type="Gene3D" id="3.30.9.10">
    <property type="entry name" value="D-Amino Acid Oxidase, subunit A, domain 2"/>
    <property type="match status" value="1"/>
</dbReference>
<gene>
    <name evidence="8" type="ORF">MVES_002269</name>
</gene>
<dbReference type="STRING" id="2020962.A0A2N1JBM1"/>
<evidence type="ECO:0000313" key="9">
    <source>
        <dbReference type="Proteomes" id="UP000232875"/>
    </source>
</evidence>
<evidence type="ECO:0000256" key="6">
    <source>
        <dbReference type="PIRSR" id="PIRSR000189-1"/>
    </source>
</evidence>
<dbReference type="GO" id="GO:0019478">
    <property type="term" value="P:D-amino acid catabolic process"/>
    <property type="evidence" value="ECO:0007669"/>
    <property type="project" value="TreeGrafter"/>
</dbReference>
<evidence type="ECO:0000259" key="7">
    <source>
        <dbReference type="Pfam" id="PF01266"/>
    </source>
</evidence>